<keyword evidence="13" id="KW-1185">Reference proteome</keyword>
<dbReference type="Proteomes" id="UP000625711">
    <property type="component" value="Unassembled WGS sequence"/>
</dbReference>
<gene>
    <name evidence="12" type="ORF">GWI33_011216</name>
</gene>
<dbReference type="GO" id="GO:0046872">
    <property type="term" value="F:metal ion binding"/>
    <property type="evidence" value="ECO:0007669"/>
    <property type="project" value="UniProtKB-KW"/>
</dbReference>
<dbReference type="PANTHER" id="PTHR10340:SF29">
    <property type="entry name" value="SPHINGOMYELIN PHOSPHODIESTERASE"/>
    <property type="match status" value="1"/>
</dbReference>
<proteinExistence type="inferred from homology"/>
<organism evidence="12 13">
    <name type="scientific">Rhynchophorus ferrugineus</name>
    <name type="common">Red palm weevil</name>
    <name type="synonym">Curculio ferrugineus</name>
    <dbReference type="NCBI Taxonomy" id="354439"/>
    <lineage>
        <taxon>Eukaryota</taxon>
        <taxon>Metazoa</taxon>
        <taxon>Ecdysozoa</taxon>
        <taxon>Arthropoda</taxon>
        <taxon>Hexapoda</taxon>
        <taxon>Insecta</taxon>
        <taxon>Pterygota</taxon>
        <taxon>Neoptera</taxon>
        <taxon>Endopterygota</taxon>
        <taxon>Coleoptera</taxon>
        <taxon>Polyphaga</taxon>
        <taxon>Cucujiformia</taxon>
        <taxon>Curculionidae</taxon>
        <taxon>Dryophthorinae</taxon>
        <taxon>Rhynchophorus</taxon>
    </lineage>
</organism>
<dbReference type="InterPro" id="IPR029052">
    <property type="entry name" value="Metallo-depent_PP-like"/>
</dbReference>
<evidence type="ECO:0000256" key="2">
    <source>
        <dbReference type="ARBA" id="ARBA00004613"/>
    </source>
</evidence>
<dbReference type="Gene3D" id="3.60.21.10">
    <property type="match status" value="1"/>
</dbReference>
<reference evidence="12" key="1">
    <citation type="submission" date="2020-08" db="EMBL/GenBank/DDBJ databases">
        <title>Genome sequencing and assembly of the red palm weevil Rhynchophorus ferrugineus.</title>
        <authorList>
            <person name="Dias G.B."/>
            <person name="Bergman C.M."/>
            <person name="Manee M."/>
        </authorList>
    </citation>
    <scope>NUCLEOTIDE SEQUENCE</scope>
    <source>
        <strain evidence="12">AA-2017</strain>
        <tissue evidence="12">Whole larva</tissue>
    </source>
</reference>
<name>A0A834I7D1_RHYFE</name>
<dbReference type="EMBL" id="JAACXV010008975">
    <property type="protein sequence ID" value="KAF7275840.1"/>
    <property type="molecule type" value="Genomic_DNA"/>
</dbReference>
<evidence type="ECO:0000256" key="7">
    <source>
        <dbReference type="ARBA" id="ARBA00022801"/>
    </source>
</evidence>
<dbReference type="InterPro" id="IPR045473">
    <property type="entry name" value="ASM_C"/>
</dbReference>
<dbReference type="InterPro" id="IPR041805">
    <property type="entry name" value="ASMase/PPN1_MPP"/>
</dbReference>
<dbReference type="GO" id="GO:0046513">
    <property type="term" value="P:ceramide biosynthetic process"/>
    <property type="evidence" value="ECO:0007669"/>
    <property type="project" value="TreeGrafter"/>
</dbReference>
<evidence type="ECO:0000313" key="12">
    <source>
        <dbReference type="EMBL" id="KAF7275840.1"/>
    </source>
</evidence>
<dbReference type="Pfam" id="PF00149">
    <property type="entry name" value="Metallophos"/>
    <property type="match status" value="1"/>
</dbReference>
<evidence type="ECO:0000259" key="11">
    <source>
        <dbReference type="Pfam" id="PF19272"/>
    </source>
</evidence>
<dbReference type="CDD" id="cd00842">
    <property type="entry name" value="MPP_ASMase"/>
    <property type="match status" value="1"/>
</dbReference>
<protein>
    <recommendedName>
        <fullName evidence="14">Sphingomyelin phosphodiesterase</fullName>
    </recommendedName>
</protein>
<dbReference type="PANTHER" id="PTHR10340">
    <property type="entry name" value="SPHINGOMYELIN PHOSPHODIESTERASE"/>
    <property type="match status" value="1"/>
</dbReference>
<comment type="subcellular location">
    <subcellularLocation>
        <location evidence="2">Secreted</location>
    </subcellularLocation>
</comment>
<dbReference type="InterPro" id="IPR004843">
    <property type="entry name" value="Calcineurin-like_PHP"/>
</dbReference>
<comment type="caution">
    <text evidence="12">The sequence shown here is derived from an EMBL/GenBank/DDBJ whole genome shotgun (WGS) entry which is preliminary data.</text>
</comment>
<feature type="domain" description="Calcineurin-like phosphoesterase" evidence="10">
    <location>
        <begin position="8"/>
        <end position="202"/>
    </location>
</feature>
<evidence type="ECO:0008006" key="14">
    <source>
        <dbReference type="Google" id="ProtNLM"/>
    </source>
</evidence>
<evidence type="ECO:0000256" key="9">
    <source>
        <dbReference type="ARBA" id="ARBA00023180"/>
    </source>
</evidence>
<keyword evidence="4" id="KW-0964">Secreted</keyword>
<feature type="non-terminal residue" evidence="12">
    <location>
        <position position="1"/>
    </location>
</feature>
<dbReference type="OrthoDB" id="282973at2759"/>
<dbReference type="Pfam" id="PF19272">
    <property type="entry name" value="ASMase_C"/>
    <property type="match status" value="1"/>
</dbReference>
<keyword evidence="9" id="KW-0325">Glycoprotein</keyword>
<dbReference type="SUPFAM" id="SSF56300">
    <property type="entry name" value="Metallo-dependent phosphatases"/>
    <property type="match status" value="1"/>
</dbReference>
<evidence type="ECO:0000256" key="5">
    <source>
        <dbReference type="ARBA" id="ARBA00022723"/>
    </source>
</evidence>
<evidence type="ECO:0000259" key="10">
    <source>
        <dbReference type="Pfam" id="PF00149"/>
    </source>
</evidence>
<dbReference type="GO" id="GO:0005615">
    <property type="term" value="C:extracellular space"/>
    <property type="evidence" value="ECO:0007669"/>
    <property type="project" value="TreeGrafter"/>
</dbReference>
<accession>A0A834I7D1</accession>
<keyword evidence="5" id="KW-0479">Metal-binding</keyword>
<comment type="similarity">
    <text evidence="3">Belongs to the acid sphingomyelinase family.</text>
</comment>
<evidence type="ECO:0000256" key="3">
    <source>
        <dbReference type="ARBA" id="ARBA00008234"/>
    </source>
</evidence>
<evidence type="ECO:0000313" key="13">
    <source>
        <dbReference type="Proteomes" id="UP000625711"/>
    </source>
</evidence>
<evidence type="ECO:0000256" key="1">
    <source>
        <dbReference type="ARBA" id="ARBA00001947"/>
    </source>
</evidence>
<evidence type="ECO:0000256" key="8">
    <source>
        <dbReference type="ARBA" id="ARBA00022833"/>
    </source>
</evidence>
<keyword evidence="8" id="KW-0862">Zinc</keyword>
<dbReference type="GO" id="GO:0005764">
    <property type="term" value="C:lysosome"/>
    <property type="evidence" value="ECO:0007669"/>
    <property type="project" value="TreeGrafter"/>
</dbReference>
<sequence length="343" mass="40117">YINNTHKDLDLVYFTGDIIDHSIWKDSHQDNSNDIRFVFDHLAQSFPNIPILPTLGNHESVPLNMFPPPNITDQKLSQAWLYELIAELWSKWLPNEARSSVAKQGYYSVLANNKLRIISLNNNICYIYNWWLLYDTNFLKEQIEFLKRELVEAEANGQFVHIISHVYPGEKECIEPWEVNYNSLITRFAHIIKGQFFGHTHTDSFKVFYSKIDGRPNNVGYNGASLTPYLKYNPNYKIISVDPNTFNILDVDTYYFNLTEANLHPYTSPKWMKLYSIKEAYNFSDLSPDNFDIFAKRLSTDRNLLDVYWRFFVRNGDASLKDGCNDECRRNLLASITRTESLA</sequence>
<dbReference type="GO" id="GO:0061750">
    <property type="term" value="F:acid sphingomyelin phosphodiesterase activity"/>
    <property type="evidence" value="ECO:0007669"/>
    <property type="project" value="TreeGrafter"/>
</dbReference>
<keyword evidence="6" id="KW-0732">Signal</keyword>
<dbReference type="GO" id="GO:0016020">
    <property type="term" value="C:membrane"/>
    <property type="evidence" value="ECO:0007669"/>
    <property type="project" value="GOC"/>
</dbReference>
<dbReference type="AlphaFoldDB" id="A0A834I7D1"/>
<feature type="domain" description="Sphingomyelin phosphodiesterase C-terminal" evidence="11">
    <location>
        <begin position="231"/>
        <end position="336"/>
    </location>
</feature>
<keyword evidence="7" id="KW-0378">Hydrolase</keyword>
<dbReference type="GO" id="GO:0006685">
    <property type="term" value="P:sphingomyelin catabolic process"/>
    <property type="evidence" value="ECO:0007669"/>
    <property type="project" value="TreeGrafter"/>
</dbReference>
<evidence type="ECO:0000256" key="6">
    <source>
        <dbReference type="ARBA" id="ARBA00022729"/>
    </source>
</evidence>
<evidence type="ECO:0000256" key="4">
    <source>
        <dbReference type="ARBA" id="ARBA00022525"/>
    </source>
</evidence>
<comment type="cofactor">
    <cofactor evidence="1">
        <name>Zn(2+)</name>
        <dbReference type="ChEBI" id="CHEBI:29105"/>
    </cofactor>
</comment>